<dbReference type="EMBL" id="MHLG01000025">
    <property type="protein sequence ID" value="OGZ03303.1"/>
    <property type="molecule type" value="Genomic_DNA"/>
</dbReference>
<evidence type="ECO:0000313" key="2">
    <source>
        <dbReference type="Proteomes" id="UP000177587"/>
    </source>
</evidence>
<dbReference type="Proteomes" id="UP000177587">
    <property type="component" value="Unassembled WGS sequence"/>
</dbReference>
<organism evidence="1 2">
    <name type="scientific">Candidatus Liptonbacteria bacterium RIFOXYD1_FULL_36_11</name>
    <dbReference type="NCBI Taxonomy" id="1798656"/>
    <lineage>
        <taxon>Bacteria</taxon>
        <taxon>Candidatus Liptoniibacteriota</taxon>
    </lineage>
</organism>
<accession>A0A1G2CPI7</accession>
<protein>
    <submittedName>
        <fullName evidence="1">Uncharacterized protein</fullName>
    </submittedName>
</protein>
<sequence>MAIPVAGQYYEVDGQLWEIKRQLRQKGGYPFNINLLRLHLQAAIEGCFIQAETAKFSKVISPPLIIDPTDGSQGLADAADLFVSIDSDFKNYGADELGHPTVEMPVVVREMCDNATFAQMFGELSYNVGKICLTPHQIKVFVQKHCQWLRTDCYVTLFLYKSHDNFFVACVDVCSSDELSVEVCRFGLSSVLDAECRNRLVVPQLQW</sequence>
<evidence type="ECO:0000313" key="1">
    <source>
        <dbReference type="EMBL" id="OGZ03303.1"/>
    </source>
</evidence>
<name>A0A1G2CPI7_9BACT</name>
<dbReference type="AlphaFoldDB" id="A0A1G2CPI7"/>
<dbReference type="STRING" id="1798656.A2604_02970"/>
<comment type="caution">
    <text evidence="1">The sequence shown here is derived from an EMBL/GenBank/DDBJ whole genome shotgun (WGS) entry which is preliminary data.</text>
</comment>
<proteinExistence type="predicted"/>
<gene>
    <name evidence="1" type="ORF">A2604_02970</name>
</gene>
<reference evidence="1 2" key="1">
    <citation type="journal article" date="2016" name="Nat. Commun.">
        <title>Thousands of microbial genomes shed light on interconnected biogeochemical processes in an aquifer system.</title>
        <authorList>
            <person name="Anantharaman K."/>
            <person name="Brown C.T."/>
            <person name="Hug L.A."/>
            <person name="Sharon I."/>
            <person name="Castelle C.J."/>
            <person name="Probst A.J."/>
            <person name="Thomas B.C."/>
            <person name="Singh A."/>
            <person name="Wilkins M.J."/>
            <person name="Karaoz U."/>
            <person name="Brodie E.L."/>
            <person name="Williams K.H."/>
            <person name="Hubbard S.S."/>
            <person name="Banfield J.F."/>
        </authorList>
    </citation>
    <scope>NUCLEOTIDE SEQUENCE [LARGE SCALE GENOMIC DNA]</scope>
</reference>